<feature type="domain" description="Aldehyde dehydrogenase" evidence="6">
    <location>
        <begin position="16"/>
        <end position="474"/>
    </location>
</feature>
<sequence length="496" mass="53547">MPPYTPLYINGQEVPSSSGETFDVLNPYSQRVVGTSASATKEDCLAAITAAGNAFKTWEHSSIEQRRTIFLKAADIFDSDRFKKMVFEHITEETAASFAMGMHNWSGAGKHLRATAGLTNLLRGESFPSERSNVNATVIAQRRAMGVIFAISPWNAPIVLFLRAIALPIICGNTVVFRSSELSPRTQYIVIQAFAEAGLPPGVLNFISTSKENAPGLTAEIIAHPLVRKVNFTGSDTVGRIINIECAKHLKPCVLELGGKAPAVVLSDADLDQASKCIVTGAMLHSGQICMSTERVIVQRPVSQPLISKIVSLASSLKAGDPSDPSVTKADKSVKLSALFSEGSAENVIGLLREAKEQGAKVVVGDLERKGAVVQPHVVLDVKPGMRLWERESFGPVVIIAVVDTVDEAIELANSTDYSLTSSLWTSDVYKGQEIAARINAGYTNINGITIHSEPHYGLIGLGGSSGYGRFDVEDWTIRRLIITHEPLERFPMFDS</sequence>
<gene>
    <name evidence="7" type="ORF">K435DRAFT_874468</name>
</gene>
<dbReference type="Gene3D" id="3.40.309.10">
    <property type="entry name" value="Aldehyde Dehydrogenase, Chain A, domain 2"/>
    <property type="match status" value="1"/>
</dbReference>
<dbReference type="PROSITE" id="PS00687">
    <property type="entry name" value="ALDEHYDE_DEHYDR_GLU"/>
    <property type="match status" value="1"/>
</dbReference>
<evidence type="ECO:0000313" key="8">
    <source>
        <dbReference type="Proteomes" id="UP000297245"/>
    </source>
</evidence>
<keyword evidence="8" id="KW-1185">Reference proteome</keyword>
<dbReference type="Gene3D" id="3.40.605.10">
    <property type="entry name" value="Aldehyde Dehydrogenase, Chain A, domain 1"/>
    <property type="match status" value="1"/>
</dbReference>
<dbReference type="InterPro" id="IPR016161">
    <property type="entry name" value="Ald_DH/histidinol_DH"/>
</dbReference>
<dbReference type="InterPro" id="IPR016162">
    <property type="entry name" value="Ald_DH_N"/>
</dbReference>
<feature type="active site" evidence="4">
    <location>
        <position position="256"/>
    </location>
</feature>
<dbReference type="InterPro" id="IPR029510">
    <property type="entry name" value="Ald_DH_CS_GLU"/>
</dbReference>
<reference evidence="7 8" key="1">
    <citation type="journal article" date="2019" name="Nat. Ecol. Evol.">
        <title>Megaphylogeny resolves global patterns of mushroom evolution.</title>
        <authorList>
            <person name="Varga T."/>
            <person name="Krizsan K."/>
            <person name="Foldi C."/>
            <person name="Dima B."/>
            <person name="Sanchez-Garcia M."/>
            <person name="Sanchez-Ramirez S."/>
            <person name="Szollosi G.J."/>
            <person name="Szarkandi J.G."/>
            <person name="Papp V."/>
            <person name="Albert L."/>
            <person name="Andreopoulos W."/>
            <person name="Angelini C."/>
            <person name="Antonin V."/>
            <person name="Barry K.W."/>
            <person name="Bougher N.L."/>
            <person name="Buchanan P."/>
            <person name="Buyck B."/>
            <person name="Bense V."/>
            <person name="Catcheside P."/>
            <person name="Chovatia M."/>
            <person name="Cooper J."/>
            <person name="Damon W."/>
            <person name="Desjardin D."/>
            <person name="Finy P."/>
            <person name="Geml J."/>
            <person name="Haridas S."/>
            <person name="Hughes K."/>
            <person name="Justo A."/>
            <person name="Karasinski D."/>
            <person name="Kautmanova I."/>
            <person name="Kiss B."/>
            <person name="Kocsube S."/>
            <person name="Kotiranta H."/>
            <person name="LaButti K.M."/>
            <person name="Lechner B.E."/>
            <person name="Liimatainen K."/>
            <person name="Lipzen A."/>
            <person name="Lukacs Z."/>
            <person name="Mihaltcheva S."/>
            <person name="Morgado L.N."/>
            <person name="Niskanen T."/>
            <person name="Noordeloos M.E."/>
            <person name="Ohm R.A."/>
            <person name="Ortiz-Santana B."/>
            <person name="Ovrebo C."/>
            <person name="Racz N."/>
            <person name="Riley R."/>
            <person name="Savchenko A."/>
            <person name="Shiryaev A."/>
            <person name="Soop K."/>
            <person name="Spirin V."/>
            <person name="Szebenyi C."/>
            <person name="Tomsovsky M."/>
            <person name="Tulloss R.E."/>
            <person name="Uehling J."/>
            <person name="Grigoriev I.V."/>
            <person name="Vagvolgyi C."/>
            <person name="Papp T."/>
            <person name="Martin F.M."/>
            <person name="Miettinen O."/>
            <person name="Hibbett D.S."/>
            <person name="Nagy L.G."/>
        </authorList>
    </citation>
    <scope>NUCLEOTIDE SEQUENCE [LARGE SCALE GENOMIC DNA]</scope>
    <source>
        <strain evidence="7 8">CBS 962.96</strain>
    </source>
</reference>
<evidence type="ECO:0000256" key="1">
    <source>
        <dbReference type="ARBA" id="ARBA00009986"/>
    </source>
</evidence>
<dbReference type="EMBL" id="ML179913">
    <property type="protein sequence ID" value="THU80347.1"/>
    <property type="molecule type" value="Genomic_DNA"/>
</dbReference>
<proteinExistence type="inferred from homology"/>
<dbReference type="InterPro" id="IPR016163">
    <property type="entry name" value="Ald_DH_C"/>
</dbReference>
<accession>A0A4S8KWL5</accession>
<protein>
    <submittedName>
        <fullName evidence="7">Aldehyde dehydrogenase</fullName>
    </submittedName>
</protein>
<evidence type="ECO:0000313" key="7">
    <source>
        <dbReference type="EMBL" id="THU80347.1"/>
    </source>
</evidence>
<dbReference type="GO" id="GO:0016620">
    <property type="term" value="F:oxidoreductase activity, acting on the aldehyde or oxo group of donors, NAD or NADP as acceptor"/>
    <property type="evidence" value="ECO:0007669"/>
    <property type="project" value="InterPro"/>
</dbReference>
<keyword evidence="3" id="KW-0520">NAD</keyword>
<dbReference type="SUPFAM" id="SSF53720">
    <property type="entry name" value="ALDH-like"/>
    <property type="match status" value="1"/>
</dbReference>
<name>A0A4S8KWL5_DENBC</name>
<dbReference type="Pfam" id="PF00171">
    <property type="entry name" value="Aldedh"/>
    <property type="match status" value="1"/>
</dbReference>
<dbReference type="Proteomes" id="UP000297245">
    <property type="component" value="Unassembled WGS sequence"/>
</dbReference>
<dbReference type="OrthoDB" id="310895at2759"/>
<evidence type="ECO:0000256" key="3">
    <source>
        <dbReference type="ARBA" id="ARBA00023027"/>
    </source>
</evidence>
<dbReference type="InterPro" id="IPR015590">
    <property type="entry name" value="Aldehyde_DH_dom"/>
</dbReference>
<evidence type="ECO:0000256" key="2">
    <source>
        <dbReference type="ARBA" id="ARBA00023002"/>
    </source>
</evidence>
<keyword evidence="2 5" id="KW-0560">Oxidoreductase</keyword>
<dbReference type="PANTHER" id="PTHR42986:SF1">
    <property type="entry name" value="BENZALDEHYDE DEHYDROGENASE YFMT"/>
    <property type="match status" value="1"/>
</dbReference>
<dbReference type="AlphaFoldDB" id="A0A4S8KWL5"/>
<evidence type="ECO:0000256" key="5">
    <source>
        <dbReference type="RuleBase" id="RU003345"/>
    </source>
</evidence>
<evidence type="ECO:0000256" key="4">
    <source>
        <dbReference type="PROSITE-ProRule" id="PRU10007"/>
    </source>
</evidence>
<dbReference type="PANTHER" id="PTHR42986">
    <property type="entry name" value="BENZALDEHYDE DEHYDROGENASE YFMT"/>
    <property type="match status" value="1"/>
</dbReference>
<evidence type="ECO:0000259" key="6">
    <source>
        <dbReference type="Pfam" id="PF00171"/>
    </source>
</evidence>
<comment type="similarity">
    <text evidence="1 5">Belongs to the aldehyde dehydrogenase family.</text>
</comment>
<organism evidence="7 8">
    <name type="scientific">Dendrothele bispora (strain CBS 962.96)</name>
    <dbReference type="NCBI Taxonomy" id="1314807"/>
    <lineage>
        <taxon>Eukaryota</taxon>
        <taxon>Fungi</taxon>
        <taxon>Dikarya</taxon>
        <taxon>Basidiomycota</taxon>
        <taxon>Agaricomycotina</taxon>
        <taxon>Agaricomycetes</taxon>
        <taxon>Agaricomycetidae</taxon>
        <taxon>Agaricales</taxon>
        <taxon>Agaricales incertae sedis</taxon>
        <taxon>Dendrothele</taxon>
    </lineage>
</organism>